<protein>
    <submittedName>
        <fullName evidence="1">Predicted protein</fullName>
    </submittedName>
</protein>
<evidence type="ECO:0000313" key="1">
    <source>
        <dbReference type="EMBL" id="BAJ92241.1"/>
    </source>
</evidence>
<name>F2DAX0_HORVV</name>
<accession>F2DAX0</accession>
<dbReference type="AlphaFoldDB" id="F2DAX0"/>
<organism evidence="1">
    <name type="scientific">Hordeum vulgare subsp. vulgare</name>
    <name type="common">Domesticated barley</name>
    <dbReference type="NCBI Taxonomy" id="112509"/>
    <lineage>
        <taxon>Eukaryota</taxon>
        <taxon>Viridiplantae</taxon>
        <taxon>Streptophyta</taxon>
        <taxon>Embryophyta</taxon>
        <taxon>Tracheophyta</taxon>
        <taxon>Spermatophyta</taxon>
        <taxon>Magnoliopsida</taxon>
        <taxon>Liliopsida</taxon>
        <taxon>Poales</taxon>
        <taxon>Poaceae</taxon>
        <taxon>BOP clade</taxon>
        <taxon>Pooideae</taxon>
        <taxon>Triticodae</taxon>
        <taxon>Triticeae</taxon>
        <taxon>Hordeinae</taxon>
        <taxon>Hordeum</taxon>
    </lineage>
</organism>
<dbReference type="EMBL" id="AK361034">
    <property type="protein sequence ID" value="BAJ92241.1"/>
    <property type="molecule type" value="mRNA"/>
</dbReference>
<proteinExistence type="evidence at transcript level"/>
<sequence length="86" mass="9694">MSRVLETGGGCRERRRWRHHLRARGHRRRWGHAHQPGIESLVHLRAGDEEQRHQGRIHWCGDHDGAACSGVVPAGLVVVTTIAAIR</sequence>
<reference evidence="1" key="1">
    <citation type="journal article" date="2011" name="Plant Physiol.">
        <title>Comprehensive sequence analysis of 24,783 barley full-length cDNAs derived from 12 clone libraries.</title>
        <authorList>
            <person name="Matsumoto T."/>
            <person name="Tanaka T."/>
            <person name="Sakai H."/>
            <person name="Amano N."/>
            <person name="Kanamori H."/>
            <person name="Kurita K."/>
            <person name="Kikuta A."/>
            <person name="Kamiya K."/>
            <person name="Yamamoto M."/>
            <person name="Ikawa H."/>
            <person name="Fujii N."/>
            <person name="Hori K."/>
            <person name="Itoh T."/>
            <person name="Sato K."/>
        </authorList>
    </citation>
    <scope>NUCLEOTIDE SEQUENCE</scope>
    <source>
        <tissue evidence="1">Shoot</tissue>
    </source>
</reference>